<keyword evidence="1" id="KW-1133">Transmembrane helix</keyword>
<reference evidence="3" key="1">
    <citation type="submission" date="2017-02" db="UniProtKB">
        <authorList>
            <consortium name="WormBaseParasite"/>
        </authorList>
    </citation>
    <scope>IDENTIFICATION</scope>
</reference>
<proteinExistence type="predicted"/>
<protein>
    <submittedName>
        <fullName evidence="3">Secreted protein</fullName>
    </submittedName>
</protein>
<evidence type="ECO:0000256" key="1">
    <source>
        <dbReference type="SAM" id="Phobius"/>
    </source>
</evidence>
<name>A0A0M3IDI5_ASCLU</name>
<sequence>MDRKEYIIPVTSHLRDLLLLHTYFLLLLHFQNVFHLSFPTRNLVKFFQFVASVHIGTGISTMERCVRLFFFCFITRYSGEQRVKGPCFEWLVQTLLSRSQEVSSHLSIMTPSIGDYAKVLLRSLWALSRRGQ</sequence>
<dbReference type="AlphaFoldDB" id="A0A0M3IDI5"/>
<feature type="transmembrane region" description="Helical" evidence="1">
    <location>
        <begin position="20"/>
        <end position="38"/>
    </location>
</feature>
<keyword evidence="1" id="KW-0812">Transmembrane</keyword>
<dbReference type="Proteomes" id="UP000036681">
    <property type="component" value="Unplaced"/>
</dbReference>
<keyword evidence="2" id="KW-1185">Reference proteome</keyword>
<evidence type="ECO:0000313" key="3">
    <source>
        <dbReference type="WBParaSite" id="ALUE_0001609201-mRNA-1"/>
    </source>
</evidence>
<dbReference type="WBParaSite" id="ALUE_0001609201-mRNA-1">
    <property type="protein sequence ID" value="ALUE_0001609201-mRNA-1"/>
    <property type="gene ID" value="ALUE_0001609201"/>
</dbReference>
<evidence type="ECO:0000313" key="2">
    <source>
        <dbReference type="Proteomes" id="UP000036681"/>
    </source>
</evidence>
<organism evidence="2 3">
    <name type="scientific">Ascaris lumbricoides</name>
    <name type="common">Giant roundworm</name>
    <dbReference type="NCBI Taxonomy" id="6252"/>
    <lineage>
        <taxon>Eukaryota</taxon>
        <taxon>Metazoa</taxon>
        <taxon>Ecdysozoa</taxon>
        <taxon>Nematoda</taxon>
        <taxon>Chromadorea</taxon>
        <taxon>Rhabditida</taxon>
        <taxon>Spirurina</taxon>
        <taxon>Ascaridomorpha</taxon>
        <taxon>Ascaridoidea</taxon>
        <taxon>Ascarididae</taxon>
        <taxon>Ascaris</taxon>
    </lineage>
</organism>
<keyword evidence="1" id="KW-0472">Membrane</keyword>
<accession>A0A0M3IDI5</accession>